<comment type="caution">
    <text evidence="1">The sequence shown here is derived from an EMBL/GenBank/DDBJ whole genome shotgun (WGS) entry which is preliminary data.</text>
</comment>
<gene>
    <name evidence="1" type="ORF">KUCAC02_000553</name>
</gene>
<accession>A0ACB9W5V8</accession>
<sequence>MLISCCWPLPSERYREAKSLSFRGTSMGPYFEKSMY</sequence>
<protein>
    <submittedName>
        <fullName evidence="1">Uncharacterized protein</fullName>
    </submittedName>
</protein>
<proteinExistence type="predicted"/>
<evidence type="ECO:0000313" key="2">
    <source>
        <dbReference type="Proteomes" id="UP001057452"/>
    </source>
</evidence>
<dbReference type="Proteomes" id="UP001057452">
    <property type="component" value="Chromosome 18"/>
</dbReference>
<dbReference type="EMBL" id="CM043802">
    <property type="protein sequence ID" value="KAI4808496.1"/>
    <property type="molecule type" value="Genomic_DNA"/>
</dbReference>
<organism evidence="1 2">
    <name type="scientific">Chaenocephalus aceratus</name>
    <name type="common">Blackfin icefish</name>
    <name type="synonym">Chaenichthys aceratus</name>
    <dbReference type="NCBI Taxonomy" id="36190"/>
    <lineage>
        <taxon>Eukaryota</taxon>
        <taxon>Metazoa</taxon>
        <taxon>Chordata</taxon>
        <taxon>Craniata</taxon>
        <taxon>Vertebrata</taxon>
        <taxon>Euteleostomi</taxon>
        <taxon>Actinopterygii</taxon>
        <taxon>Neopterygii</taxon>
        <taxon>Teleostei</taxon>
        <taxon>Neoteleostei</taxon>
        <taxon>Acanthomorphata</taxon>
        <taxon>Eupercaria</taxon>
        <taxon>Perciformes</taxon>
        <taxon>Notothenioidei</taxon>
        <taxon>Channichthyidae</taxon>
        <taxon>Chaenocephalus</taxon>
    </lineage>
</organism>
<evidence type="ECO:0000313" key="1">
    <source>
        <dbReference type="EMBL" id="KAI4808496.1"/>
    </source>
</evidence>
<name>A0ACB9W5V8_CHAAC</name>
<keyword evidence="2" id="KW-1185">Reference proteome</keyword>
<reference evidence="1" key="1">
    <citation type="submission" date="2022-05" db="EMBL/GenBank/DDBJ databases">
        <title>Chromosome-level genome of Chaenocephalus aceratus.</title>
        <authorList>
            <person name="Park H."/>
        </authorList>
    </citation>
    <scope>NUCLEOTIDE SEQUENCE</scope>
    <source>
        <strain evidence="1">KU_202001</strain>
    </source>
</reference>